<dbReference type="EMBL" id="LVVM01000556">
    <property type="protein sequence ID" value="OJA20419.1"/>
    <property type="molecule type" value="Genomic_DNA"/>
</dbReference>
<accession>A0A1J8QKJ9</accession>
<name>A0A1J8QKJ9_9AGAM</name>
<gene>
    <name evidence="1" type="ORF">AZE42_07493</name>
</gene>
<keyword evidence="2" id="KW-1185">Reference proteome</keyword>
<protein>
    <submittedName>
        <fullName evidence="1">Uncharacterized protein</fullName>
    </submittedName>
</protein>
<sequence>MAASFGRAFVMTSHAIDSMTGLGEYQFMDSVMTNLAIKQCAWYQSSWIGEPSEGGRKFLFLSVIACRWYFVHFRQSTWKSDCLNYRDLLNEKLSAKCLVEYGIDGGYETEKAKTTPYAVAVVCPYTHDIDHQHPQCLVAESLLN</sequence>
<feature type="non-terminal residue" evidence="1">
    <location>
        <position position="144"/>
    </location>
</feature>
<dbReference type="AlphaFoldDB" id="A0A1J8QKJ9"/>
<dbReference type="Proteomes" id="UP000183567">
    <property type="component" value="Unassembled WGS sequence"/>
</dbReference>
<proteinExistence type="predicted"/>
<organism evidence="1 2">
    <name type="scientific">Rhizopogon vesiculosus</name>
    <dbReference type="NCBI Taxonomy" id="180088"/>
    <lineage>
        <taxon>Eukaryota</taxon>
        <taxon>Fungi</taxon>
        <taxon>Dikarya</taxon>
        <taxon>Basidiomycota</taxon>
        <taxon>Agaricomycotina</taxon>
        <taxon>Agaricomycetes</taxon>
        <taxon>Agaricomycetidae</taxon>
        <taxon>Boletales</taxon>
        <taxon>Suillineae</taxon>
        <taxon>Rhizopogonaceae</taxon>
        <taxon>Rhizopogon</taxon>
    </lineage>
</organism>
<evidence type="ECO:0000313" key="1">
    <source>
        <dbReference type="EMBL" id="OJA20419.1"/>
    </source>
</evidence>
<reference evidence="1 2" key="1">
    <citation type="submission" date="2016-03" db="EMBL/GenBank/DDBJ databases">
        <title>Comparative genomics of the ectomycorrhizal sister species Rhizopogon vinicolor and Rhizopogon vesiculosus (Basidiomycota: Boletales) reveals a divergence of the mating type B locus.</title>
        <authorList>
            <person name="Mujic A.B."/>
            <person name="Kuo A."/>
            <person name="Tritt A."/>
            <person name="Lipzen A."/>
            <person name="Chen C."/>
            <person name="Johnson J."/>
            <person name="Sharma A."/>
            <person name="Barry K."/>
            <person name="Grigoriev I.V."/>
            <person name="Spatafora J.W."/>
        </authorList>
    </citation>
    <scope>NUCLEOTIDE SEQUENCE [LARGE SCALE GENOMIC DNA]</scope>
    <source>
        <strain evidence="1 2">AM-OR11-056</strain>
    </source>
</reference>
<comment type="caution">
    <text evidence="1">The sequence shown here is derived from an EMBL/GenBank/DDBJ whole genome shotgun (WGS) entry which is preliminary data.</text>
</comment>
<evidence type="ECO:0000313" key="2">
    <source>
        <dbReference type="Proteomes" id="UP000183567"/>
    </source>
</evidence>
<dbReference type="OrthoDB" id="10499471at2759"/>